<comment type="caution">
    <text evidence="5">The sequence shown here is derived from an EMBL/GenBank/DDBJ whole genome shotgun (WGS) entry which is preliminary data.</text>
</comment>
<dbReference type="Pfam" id="PF00293">
    <property type="entry name" value="NUDIX"/>
    <property type="match status" value="1"/>
</dbReference>
<accession>A0AA42BDN1</accession>
<dbReference type="InterPro" id="IPR015797">
    <property type="entry name" value="NUDIX_hydrolase-like_dom_sf"/>
</dbReference>
<dbReference type="Gene3D" id="3.40.630.30">
    <property type="match status" value="1"/>
</dbReference>
<dbReference type="InterPro" id="IPR000182">
    <property type="entry name" value="GNAT_dom"/>
</dbReference>
<evidence type="ECO:0000256" key="2">
    <source>
        <dbReference type="ARBA" id="ARBA00022801"/>
    </source>
</evidence>
<comment type="cofactor">
    <cofactor evidence="1">
        <name>Mg(2+)</name>
        <dbReference type="ChEBI" id="CHEBI:18420"/>
    </cofactor>
</comment>
<dbReference type="EC" id="2.3.1.-" evidence="5"/>
<gene>
    <name evidence="5" type="ORF">NJF43_06795</name>
</gene>
<name>A0AA42BDN1_9GAMM</name>
<dbReference type="Gene3D" id="3.90.79.10">
    <property type="entry name" value="Nucleoside Triphosphate Pyrophosphohydrolase"/>
    <property type="match status" value="1"/>
</dbReference>
<dbReference type="PANTHER" id="PTHR43046">
    <property type="entry name" value="GDP-MANNOSE MANNOSYL HYDROLASE"/>
    <property type="match status" value="1"/>
</dbReference>
<proteinExistence type="predicted"/>
<dbReference type="EMBL" id="JAMYBS010000005">
    <property type="protein sequence ID" value="MCO7544464.1"/>
    <property type="molecule type" value="Genomic_DNA"/>
</dbReference>
<keyword evidence="2" id="KW-0378">Hydrolase</keyword>
<dbReference type="InterPro" id="IPR016181">
    <property type="entry name" value="Acyl_CoA_acyltransferase"/>
</dbReference>
<evidence type="ECO:0000256" key="1">
    <source>
        <dbReference type="ARBA" id="ARBA00001946"/>
    </source>
</evidence>
<feature type="domain" description="Nudix hydrolase" evidence="4">
    <location>
        <begin position="124"/>
        <end position="270"/>
    </location>
</feature>
<keyword evidence="5" id="KW-0808">Transferase</keyword>
<dbReference type="RefSeq" id="WP_253162579.1">
    <property type="nucleotide sequence ID" value="NZ_JAMYBS010000005.1"/>
</dbReference>
<dbReference type="InterPro" id="IPR000086">
    <property type="entry name" value="NUDIX_hydrolase_dom"/>
</dbReference>
<dbReference type="AlphaFoldDB" id="A0AA42BDN1"/>
<evidence type="ECO:0000259" key="3">
    <source>
        <dbReference type="PROSITE" id="PS51186"/>
    </source>
</evidence>
<sequence length="274" mass="31058">MPTPAIRQLPAELQPLLNKFYRAQRSQMRGMPGASCWVATDRDIIAGLCLTPVAEGHWLTGLLVAPEYRSQGLARRLIEQALESVRSPVWLFCHPRLAGFYARLGFVQTLDLPEPLRDRLQRYARHKPLIALVRNEMTQPVLRIATACLHDEQGRILLVRKRDTHYFMLPGGKAEADETALMTVRRELHEELALELDDADLQWLGHFQAPAANEPGHWVEAQVFIGKLTQTPRVQAEIEETGWLELDAPEALRLAPLLREKILPVLSERATTAH</sequence>
<dbReference type="PROSITE" id="PS51186">
    <property type="entry name" value="GNAT"/>
    <property type="match status" value="1"/>
</dbReference>
<dbReference type="PROSITE" id="PS51462">
    <property type="entry name" value="NUDIX"/>
    <property type="match status" value="1"/>
</dbReference>
<dbReference type="PANTHER" id="PTHR43046:SF2">
    <property type="entry name" value="8-OXO-DGTP DIPHOSPHATASE-RELATED"/>
    <property type="match status" value="1"/>
</dbReference>
<evidence type="ECO:0000313" key="5">
    <source>
        <dbReference type="EMBL" id="MCO7544464.1"/>
    </source>
</evidence>
<dbReference type="GO" id="GO:0016787">
    <property type="term" value="F:hydrolase activity"/>
    <property type="evidence" value="ECO:0007669"/>
    <property type="project" value="UniProtKB-KW"/>
</dbReference>
<evidence type="ECO:0000259" key="4">
    <source>
        <dbReference type="PROSITE" id="PS51462"/>
    </source>
</evidence>
<dbReference type="Pfam" id="PF13508">
    <property type="entry name" value="Acetyltransf_7"/>
    <property type="match status" value="1"/>
</dbReference>
<dbReference type="CDD" id="cd04690">
    <property type="entry name" value="NUDIX_Hydrolase"/>
    <property type="match status" value="1"/>
</dbReference>
<dbReference type="SUPFAM" id="SSF55811">
    <property type="entry name" value="Nudix"/>
    <property type="match status" value="1"/>
</dbReference>
<reference evidence="5" key="1">
    <citation type="submission" date="2022-06" db="EMBL/GenBank/DDBJ databases">
        <title>Detection of beta-lactamases in bacteria of animal origin.</title>
        <authorList>
            <person name="Mlynarcik P."/>
            <person name="Zdarska V."/>
            <person name="Chudobova H."/>
            <person name="Prochazkova P."/>
            <person name="Hricova K."/>
            <person name="Mezerova K."/>
            <person name="Bardon J."/>
            <person name="Dolejska M."/>
            <person name="Sukkar I."/>
            <person name="Kolar M."/>
        </authorList>
    </citation>
    <scope>NUCLEOTIDE SEQUENCE</scope>
    <source>
        <strain evidence="5">S 300-3</strain>
    </source>
</reference>
<evidence type="ECO:0000313" key="6">
    <source>
        <dbReference type="Proteomes" id="UP001165292"/>
    </source>
</evidence>
<dbReference type="CDD" id="cd04301">
    <property type="entry name" value="NAT_SF"/>
    <property type="match status" value="1"/>
</dbReference>
<dbReference type="Proteomes" id="UP001165292">
    <property type="component" value="Unassembled WGS sequence"/>
</dbReference>
<keyword evidence="5" id="KW-0012">Acyltransferase</keyword>
<dbReference type="GO" id="GO:0016747">
    <property type="term" value="F:acyltransferase activity, transferring groups other than amino-acyl groups"/>
    <property type="evidence" value="ECO:0007669"/>
    <property type="project" value="InterPro"/>
</dbReference>
<protein>
    <submittedName>
        <fullName evidence="5">GNAT family N-acetyltransferase</fullName>
        <ecNumber evidence="5">2.3.1.-</ecNumber>
    </submittedName>
</protein>
<dbReference type="SUPFAM" id="SSF55729">
    <property type="entry name" value="Acyl-CoA N-acyltransferases (Nat)"/>
    <property type="match status" value="1"/>
</dbReference>
<feature type="domain" description="N-acetyltransferase" evidence="3">
    <location>
        <begin position="1"/>
        <end position="130"/>
    </location>
</feature>
<organism evidence="5 6">
    <name type="scientific">Stutzerimonas nitrititolerans</name>
    <dbReference type="NCBI Taxonomy" id="2482751"/>
    <lineage>
        <taxon>Bacteria</taxon>
        <taxon>Pseudomonadati</taxon>
        <taxon>Pseudomonadota</taxon>
        <taxon>Gammaproteobacteria</taxon>
        <taxon>Pseudomonadales</taxon>
        <taxon>Pseudomonadaceae</taxon>
        <taxon>Stutzerimonas</taxon>
    </lineage>
</organism>